<reference evidence="3" key="1">
    <citation type="submission" date="2016-02" db="EMBL/GenBank/DDBJ databases">
        <authorList>
            <person name="Holder M.E."/>
            <person name="Ajami N.J."/>
            <person name="Petrosino J.F."/>
        </authorList>
    </citation>
    <scope>NUCLEOTIDE SEQUENCE [LARGE SCALE GENOMIC DNA]</scope>
    <source>
        <strain evidence="3">DSM 12838</strain>
    </source>
</reference>
<evidence type="ECO:0000313" key="3">
    <source>
        <dbReference type="Proteomes" id="UP000063964"/>
    </source>
</evidence>
<feature type="region of interest" description="Disordered" evidence="1">
    <location>
        <begin position="73"/>
        <end position="95"/>
    </location>
</feature>
<dbReference type="OrthoDB" id="5459526at2"/>
<evidence type="ECO:0000313" key="2">
    <source>
        <dbReference type="EMBL" id="AMD92710.1"/>
    </source>
</evidence>
<proteinExistence type="predicted"/>
<dbReference type="RefSeq" id="WP_066604717.1">
    <property type="nucleotide sequence ID" value="NZ_CP014230.1"/>
</dbReference>
<feature type="compositionally biased region" description="Basic and acidic residues" evidence="1">
    <location>
        <begin position="73"/>
        <end position="83"/>
    </location>
</feature>
<dbReference type="STRING" id="888061.AXF15_06060"/>
<organism evidence="2 3">
    <name type="scientific">Desulfomicrobium orale DSM 12838</name>
    <dbReference type="NCBI Taxonomy" id="888061"/>
    <lineage>
        <taxon>Bacteria</taxon>
        <taxon>Pseudomonadati</taxon>
        <taxon>Thermodesulfobacteriota</taxon>
        <taxon>Desulfovibrionia</taxon>
        <taxon>Desulfovibrionales</taxon>
        <taxon>Desulfomicrobiaceae</taxon>
        <taxon>Desulfomicrobium</taxon>
    </lineage>
</organism>
<sequence length="95" mass="10041">MNESTQKVLLFLGGLALGTLGASMLNKHSSSLRPAMTGLTAGALELRDKAVGMLQRTKEDVSDFMAEVEYARTAKAAETEPVKPKKSGKRASSAS</sequence>
<evidence type="ECO:0008006" key="4">
    <source>
        <dbReference type="Google" id="ProtNLM"/>
    </source>
</evidence>
<dbReference type="KEGG" id="doa:AXF15_06060"/>
<gene>
    <name evidence="2" type="ORF">AXF15_06060</name>
</gene>
<keyword evidence="3" id="KW-1185">Reference proteome</keyword>
<dbReference type="Proteomes" id="UP000063964">
    <property type="component" value="Chromosome"/>
</dbReference>
<name>A0A0X8JPT3_9BACT</name>
<dbReference type="AlphaFoldDB" id="A0A0X8JPT3"/>
<protein>
    <recommendedName>
        <fullName evidence="4">DUF1490 domain-containing protein</fullName>
    </recommendedName>
</protein>
<evidence type="ECO:0000256" key="1">
    <source>
        <dbReference type="SAM" id="MobiDB-lite"/>
    </source>
</evidence>
<dbReference type="EMBL" id="CP014230">
    <property type="protein sequence ID" value="AMD92710.1"/>
    <property type="molecule type" value="Genomic_DNA"/>
</dbReference>
<accession>A0A0X8JPT3</accession>